<dbReference type="AlphaFoldDB" id="A0A9P7VSV6"/>
<evidence type="ECO:0000313" key="1">
    <source>
        <dbReference type="EMBL" id="KAG7445439.1"/>
    </source>
</evidence>
<proteinExistence type="predicted"/>
<evidence type="ECO:0000313" key="2">
    <source>
        <dbReference type="Proteomes" id="UP000812287"/>
    </source>
</evidence>
<feature type="non-terminal residue" evidence="1">
    <location>
        <position position="97"/>
    </location>
</feature>
<sequence>GISDPGEDDSIVLPEFTTETAPVLEYLCIQMEDSMALDNQMLTHLLKHTPFLRNLKLGGKVTTDDVFLQLGRKTLCWIDLRGSTFEFEDANNIIVGM</sequence>
<dbReference type="GeneID" id="66108816"/>
<organism evidence="1 2">
    <name type="scientific">Guyanagaster necrorhizus</name>
    <dbReference type="NCBI Taxonomy" id="856835"/>
    <lineage>
        <taxon>Eukaryota</taxon>
        <taxon>Fungi</taxon>
        <taxon>Dikarya</taxon>
        <taxon>Basidiomycota</taxon>
        <taxon>Agaricomycotina</taxon>
        <taxon>Agaricomycetes</taxon>
        <taxon>Agaricomycetidae</taxon>
        <taxon>Agaricales</taxon>
        <taxon>Marasmiineae</taxon>
        <taxon>Physalacriaceae</taxon>
        <taxon>Guyanagaster</taxon>
    </lineage>
</organism>
<protein>
    <submittedName>
        <fullName evidence="1">Uncharacterized protein</fullName>
    </submittedName>
</protein>
<dbReference type="Proteomes" id="UP000812287">
    <property type="component" value="Unassembled WGS sequence"/>
</dbReference>
<accession>A0A9P7VSV6</accession>
<keyword evidence="2" id="KW-1185">Reference proteome</keyword>
<dbReference type="EMBL" id="MU250537">
    <property type="protein sequence ID" value="KAG7445439.1"/>
    <property type="molecule type" value="Genomic_DNA"/>
</dbReference>
<feature type="non-terminal residue" evidence="1">
    <location>
        <position position="1"/>
    </location>
</feature>
<comment type="caution">
    <text evidence="1">The sequence shown here is derived from an EMBL/GenBank/DDBJ whole genome shotgun (WGS) entry which is preliminary data.</text>
</comment>
<dbReference type="OrthoDB" id="3365698at2759"/>
<gene>
    <name evidence="1" type="ORF">BT62DRAFT_933266</name>
</gene>
<name>A0A9P7VSV6_9AGAR</name>
<reference evidence="1" key="1">
    <citation type="submission" date="2020-11" db="EMBL/GenBank/DDBJ databases">
        <title>Adaptations for nitrogen fixation in a non-lichenized fungal sporocarp promotes dispersal by wood-feeding termites.</title>
        <authorList>
            <consortium name="DOE Joint Genome Institute"/>
            <person name="Koch R.A."/>
            <person name="Yoon G."/>
            <person name="Arayal U."/>
            <person name="Lail K."/>
            <person name="Amirebrahimi M."/>
            <person name="Labutti K."/>
            <person name="Lipzen A."/>
            <person name="Riley R."/>
            <person name="Barry K."/>
            <person name="Henrissat B."/>
            <person name="Grigoriev I.V."/>
            <person name="Herr J.R."/>
            <person name="Aime M.C."/>
        </authorList>
    </citation>
    <scope>NUCLEOTIDE SEQUENCE</scope>
    <source>
        <strain evidence="1">MCA 3950</strain>
    </source>
</reference>
<dbReference type="RefSeq" id="XP_043038939.1">
    <property type="nucleotide sequence ID" value="XM_043186519.1"/>
</dbReference>